<name>A0A426XC66_ENSVE</name>
<feature type="region of interest" description="Disordered" evidence="1">
    <location>
        <begin position="110"/>
        <end position="132"/>
    </location>
</feature>
<dbReference type="Proteomes" id="UP000287651">
    <property type="component" value="Unassembled WGS sequence"/>
</dbReference>
<organism evidence="2 3">
    <name type="scientific">Ensete ventricosum</name>
    <name type="common">Abyssinian banana</name>
    <name type="synonym">Musa ensete</name>
    <dbReference type="NCBI Taxonomy" id="4639"/>
    <lineage>
        <taxon>Eukaryota</taxon>
        <taxon>Viridiplantae</taxon>
        <taxon>Streptophyta</taxon>
        <taxon>Embryophyta</taxon>
        <taxon>Tracheophyta</taxon>
        <taxon>Spermatophyta</taxon>
        <taxon>Magnoliopsida</taxon>
        <taxon>Liliopsida</taxon>
        <taxon>Zingiberales</taxon>
        <taxon>Musaceae</taxon>
        <taxon>Ensete</taxon>
    </lineage>
</organism>
<protein>
    <submittedName>
        <fullName evidence="2">Uncharacterized protein</fullName>
    </submittedName>
</protein>
<gene>
    <name evidence="2" type="ORF">B296_00035286</name>
</gene>
<sequence length="150" mass="15506">MLLLQNGTREVDAGEPEKLQPSGHGEPAHDPGVPAVVVGDHADVRQRRHVEPAVGAVGEALLGAAALHQRVVAGEVLEGRVQHAGDGADLWRRAASARGRLAHGRCAPGATLAGDSGHGGLPYRQPGRNPSHVRLPLQGACLPLQGLRDG</sequence>
<evidence type="ECO:0000313" key="3">
    <source>
        <dbReference type="Proteomes" id="UP000287651"/>
    </source>
</evidence>
<evidence type="ECO:0000256" key="1">
    <source>
        <dbReference type="SAM" id="MobiDB-lite"/>
    </source>
</evidence>
<dbReference type="EMBL" id="AMZH03022706">
    <property type="protein sequence ID" value="RRT37079.1"/>
    <property type="molecule type" value="Genomic_DNA"/>
</dbReference>
<feature type="region of interest" description="Disordered" evidence="1">
    <location>
        <begin position="1"/>
        <end position="32"/>
    </location>
</feature>
<proteinExistence type="predicted"/>
<comment type="caution">
    <text evidence="2">The sequence shown here is derived from an EMBL/GenBank/DDBJ whole genome shotgun (WGS) entry which is preliminary data.</text>
</comment>
<feature type="compositionally biased region" description="Basic and acidic residues" evidence="1">
    <location>
        <begin position="9"/>
        <end position="18"/>
    </location>
</feature>
<reference evidence="2 3" key="1">
    <citation type="journal article" date="2014" name="Agronomy (Basel)">
        <title>A Draft Genome Sequence for Ensete ventricosum, the Drought-Tolerant Tree Against Hunger.</title>
        <authorList>
            <person name="Harrison J."/>
            <person name="Moore K.A."/>
            <person name="Paszkiewicz K."/>
            <person name="Jones T."/>
            <person name="Grant M."/>
            <person name="Ambacheew D."/>
            <person name="Muzemil S."/>
            <person name="Studholme D.J."/>
        </authorList>
    </citation>
    <scope>NUCLEOTIDE SEQUENCE [LARGE SCALE GENOMIC DNA]</scope>
</reference>
<accession>A0A426XC66</accession>
<evidence type="ECO:0000313" key="2">
    <source>
        <dbReference type="EMBL" id="RRT37079.1"/>
    </source>
</evidence>
<dbReference type="AlphaFoldDB" id="A0A426XC66"/>